<dbReference type="AlphaFoldDB" id="A0A1F7IA92"/>
<dbReference type="SUPFAM" id="SSF55811">
    <property type="entry name" value="Nudix"/>
    <property type="match status" value="1"/>
</dbReference>
<dbReference type="CDD" id="cd04681">
    <property type="entry name" value="NUDIX_Hydrolase"/>
    <property type="match status" value="1"/>
</dbReference>
<evidence type="ECO:0000256" key="1">
    <source>
        <dbReference type="ARBA" id="ARBA00001946"/>
    </source>
</evidence>
<organism evidence="5 6">
    <name type="scientific">Candidatus Roizmanbacteria bacterium RIFCSPLOWO2_01_FULL_35_13</name>
    <dbReference type="NCBI Taxonomy" id="1802055"/>
    <lineage>
        <taxon>Bacteria</taxon>
        <taxon>Candidatus Roizmaniibacteriota</taxon>
    </lineage>
</organism>
<name>A0A1F7IA92_9BACT</name>
<dbReference type="GO" id="GO:0016787">
    <property type="term" value="F:hydrolase activity"/>
    <property type="evidence" value="ECO:0007669"/>
    <property type="project" value="UniProtKB-KW"/>
</dbReference>
<evidence type="ECO:0000313" key="6">
    <source>
        <dbReference type="Proteomes" id="UP000179270"/>
    </source>
</evidence>
<accession>A0A1F7IA92</accession>
<dbReference type="InterPro" id="IPR000086">
    <property type="entry name" value="NUDIX_hydrolase_dom"/>
</dbReference>
<dbReference type="Pfam" id="PF00293">
    <property type="entry name" value="NUDIX"/>
    <property type="match status" value="1"/>
</dbReference>
<comment type="caution">
    <text evidence="5">The sequence shown here is derived from an EMBL/GenBank/DDBJ whole genome shotgun (WGS) entry which is preliminary data.</text>
</comment>
<comment type="cofactor">
    <cofactor evidence="1">
        <name>Mg(2+)</name>
        <dbReference type="ChEBI" id="CHEBI:18420"/>
    </cofactor>
</comment>
<keyword evidence="3" id="KW-0460">Magnesium</keyword>
<keyword evidence="2" id="KW-0378">Hydrolase</keyword>
<dbReference type="EMBL" id="MGAF01000034">
    <property type="protein sequence ID" value="OGK40269.1"/>
    <property type="molecule type" value="Genomic_DNA"/>
</dbReference>
<dbReference type="InterPro" id="IPR020476">
    <property type="entry name" value="Nudix_hydrolase"/>
</dbReference>
<dbReference type="Proteomes" id="UP000179270">
    <property type="component" value="Unassembled WGS sequence"/>
</dbReference>
<feature type="domain" description="Nudix hydrolase" evidence="4">
    <location>
        <begin position="33"/>
        <end position="163"/>
    </location>
</feature>
<dbReference type="PANTHER" id="PTHR43222">
    <property type="entry name" value="NUDIX HYDROLASE 23"/>
    <property type="match status" value="1"/>
</dbReference>
<dbReference type="InterPro" id="IPR015797">
    <property type="entry name" value="NUDIX_hydrolase-like_dom_sf"/>
</dbReference>
<reference evidence="5 6" key="1">
    <citation type="journal article" date="2016" name="Nat. Commun.">
        <title>Thousands of microbial genomes shed light on interconnected biogeochemical processes in an aquifer system.</title>
        <authorList>
            <person name="Anantharaman K."/>
            <person name="Brown C.T."/>
            <person name="Hug L.A."/>
            <person name="Sharon I."/>
            <person name="Castelle C.J."/>
            <person name="Probst A.J."/>
            <person name="Thomas B.C."/>
            <person name="Singh A."/>
            <person name="Wilkins M.J."/>
            <person name="Karaoz U."/>
            <person name="Brodie E.L."/>
            <person name="Williams K.H."/>
            <person name="Hubbard S.S."/>
            <person name="Banfield J.F."/>
        </authorList>
    </citation>
    <scope>NUCLEOTIDE SEQUENCE [LARGE SCALE GENOMIC DNA]</scope>
</reference>
<evidence type="ECO:0000256" key="2">
    <source>
        <dbReference type="ARBA" id="ARBA00022801"/>
    </source>
</evidence>
<dbReference type="PROSITE" id="PS51462">
    <property type="entry name" value="NUDIX"/>
    <property type="match status" value="1"/>
</dbReference>
<dbReference type="PANTHER" id="PTHR43222:SF2">
    <property type="entry name" value="NUDIX HYDROLASE 23, CHLOROPLASTIC"/>
    <property type="match status" value="1"/>
</dbReference>
<dbReference type="STRING" id="1802055.A3A74_07225"/>
<gene>
    <name evidence="5" type="ORF">A3A74_07225</name>
</gene>
<dbReference type="PRINTS" id="PR00502">
    <property type="entry name" value="NUDIXFAMILY"/>
</dbReference>
<evidence type="ECO:0000256" key="3">
    <source>
        <dbReference type="ARBA" id="ARBA00022842"/>
    </source>
</evidence>
<protein>
    <recommendedName>
        <fullName evidence="4">Nudix hydrolase domain-containing protein</fullName>
    </recommendedName>
</protein>
<sequence length="171" mass="19928">MNYLFCLRCSKRITKKSESLYICNSCDFHLYENPRPTNGLIAENKKGEILLVRRKSDPKKGFWDVPGGFVDIGETLEESFLREIQEELGVEVQNLQYLTSTADRYLYKETNYHTICFLFTGNVDQKKIVAHDDISEIKFFPKNKIPYDRIAFAGIKTGLKLYLYSFAQNKK</sequence>
<evidence type="ECO:0000259" key="4">
    <source>
        <dbReference type="PROSITE" id="PS51462"/>
    </source>
</evidence>
<dbReference type="Gene3D" id="3.90.79.10">
    <property type="entry name" value="Nucleoside Triphosphate Pyrophosphohydrolase"/>
    <property type="match status" value="1"/>
</dbReference>
<evidence type="ECO:0000313" key="5">
    <source>
        <dbReference type="EMBL" id="OGK40269.1"/>
    </source>
</evidence>
<proteinExistence type="predicted"/>